<reference evidence="1 2" key="1">
    <citation type="submission" date="2018-02" db="EMBL/GenBank/DDBJ databases">
        <title>Acetobacter orientalis genome.</title>
        <authorList>
            <person name="Nakashima N."/>
            <person name="Tamura T."/>
        </authorList>
    </citation>
    <scope>NUCLEOTIDE SEQUENCE [LARGE SCALE GENOMIC DNA]</scope>
    <source>
        <strain evidence="1 2">FAN1</strain>
    </source>
</reference>
<dbReference type="EMBL" id="AP018515">
    <property type="protein sequence ID" value="BBC80229.1"/>
    <property type="molecule type" value="Genomic_DNA"/>
</dbReference>
<sequence length="38" mass="4554">MIYLFLQQDRELYKHNKVIAPAKRQRLLALNCTLKPVQ</sequence>
<gene>
    <name evidence="1" type="ORF">AcetOrient_orf02823</name>
</gene>
<evidence type="ECO:0000313" key="2">
    <source>
        <dbReference type="Proteomes" id="UP000270034"/>
    </source>
</evidence>
<organism evidence="1 2">
    <name type="scientific">Acetobacter orientalis</name>
    <dbReference type="NCBI Taxonomy" id="146474"/>
    <lineage>
        <taxon>Bacteria</taxon>
        <taxon>Pseudomonadati</taxon>
        <taxon>Pseudomonadota</taxon>
        <taxon>Alphaproteobacteria</taxon>
        <taxon>Acetobacterales</taxon>
        <taxon>Acetobacteraceae</taxon>
        <taxon>Acetobacter</taxon>
    </lineage>
</organism>
<name>A0A2Z5ZIN0_9PROT</name>
<dbReference type="AlphaFoldDB" id="A0A2Z5ZIN0"/>
<proteinExistence type="predicted"/>
<dbReference type="KEGG" id="aot:AcetOri_orf02823"/>
<dbReference type="Proteomes" id="UP000270034">
    <property type="component" value="Chromosome"/>
</dbReference>
<protein>
    <submittedName>
        <fullName evidence="1">Uncharacterized protein</fullName>
    </submittedName>
</protein>
<accession>A0A2Z5ZIN0</accession>
<evidence type="ECO:0000313" key="1">
    <source>
        <dbReference type="EMBL" id="BBC80229.1"/>
    </source>
</evidence>